<feature type="transmembrane region" description="Helical" evidence="2">
    <location>
        <begin position="89"/>
        <end position="110"/>
    </location>
</feature>
<accession>A0A5C6FZ06</accession>
<keyword evidence="2" id="KW-0472">Membrane</keyword>
<dbReference type="AlphaFoldDB" id="A0A5C6FZ06"/>
<dbReference type="OrthoDB" id="281780at2"/>
<evidence type="ECO:0000313" key="3">
    <source>
        <dbReference type="EMBL" id="TWU66855.1"/>
    </source>
</evidence>
<dbReference type="Proteomes" id="UP000316476">
    <property type="component" value="Unassembled WGS sequence"/>
</dbReference>
<dbReference type="EMBL" id="SJPZ01000001">
    <property type="protein sequence ID" value="TWU66855.1"/>
    <property type="molecule type" value="Genomic_DNA"/>
</dbReference>
<protein>
    <submittedName>
        <fullName evidence="3">Uncharacterized protein</fullName>
    </submittedName>
</protein>
<organism evidence="3 4">
    <name type="scientific">Crateriforma conspicua</name>
    <dbReference type="NCBI Taxonomy" id="2527996"/>
    <lineage>
        <taxon>Bacteria</taxon>
        <taxon>Pseudomonadati</taxon>
        <taxon>Planctomycetota</taxon>
        <taxon>Planctomycetia</taxon>
        <taxon>Planctomycetales</taxon>
        <taxon>Planctomycetaceae</taxon>
        <taxon>Crateriforma</taxon>
    </lineage>
</organism>
<comment type="caution">
    <text evidence="3">The sequence shown here is derived from an EMBL/GenBank/DDBJ whole genome shotgun (WGS) entry which is preliminary data.</text>
</comment>
<proteinExistence type="predicted"/>
<reference evidence="3 4" key="1">
    <citation type="submission" date="2019-02" db="EMBL/GenBank/DDBJ databases">
        <title>Deep-cultivation of Planctomycetes and their phenomic and genomic characterization uncovers novel biology.</title>
        <authorList>
            <person name="Wiegand S."/>
            <person name="Jogler M."/>
            <person name="Boedeker C."/>
            <person name="Pinto D."/>
            <person name="Vollmers J."/>
            <person name="Rivas-Marin E."/>
            <person name="Kohn T."/>
            <person name="Peeters S.H."/>
            <person name="Heuer A."/>
            <person name="Rast P."/>
            <person name="Oberbeckmann S."/>
            <person name="Bunk B."/>
            <person name="Jeske O."/>
            <person name="Meyerdierks A."/>
            <person name="Storesund J.E."/>
            <person name="Kallscheuer N."/>
            <person name="Luecker S."/>
            <person name="Lage O.M."/>
            <person name="Pohl T."/>
            <person name="Merkel B.J."/>
            <person name="Hornburger P."/>
            <person name="Mueller R.-W."/>
            <person name="Bruemmer F."/>
            <person name="Labrenz M."/>
            <person name="Spormann A.M."/>
            <person name="Op Den Camp H."/>
            <person name="Overmann J."/>
            <person name="Amann R."/>
            <person name="Jetten M.S.M."/>
            <person name="Mascher T."/>
            <person name="Medema M.H."/>
            <person name="Devos D.P."/>
            <person name="Kaster A.-K."/>
            <person name="Ovreas L."/>
            <person name="Rohde M."/>
            <person name="Galperin M.Y."/>
            <person name="Jogler C."/>
        </authorList>
    </citation>
    <scope>NUCLEOTIDE SEQUENCE [LARGE SCALE GENOMIC DNA]</scope>
    <source>
        <strain evidence="3 4">V7</strain>
    </source>
</reference>
<feature type="transmembrane region" description="Helical" evidence="2">
    <location>
        <begin position="44"/>
        <end position="77"/>
    </location>
</feature>
<name>A0A5C6FZ06_9PLAN</name>
<evidence type="ECO:0000256" key="2">
    <source>
        <dbReference type="SAM" id="Phobius"/>
    </source>
</evidence>
<feature type="region of interest" description="Disordered" evidence="1">
    <location>
        <begin position="1"/>
        <end position="35"/>
    </location>
</feature>
<gene>
    <name evidence="3" type="ORF">V7x_24260</name>
</gene>
<keyword evidence="2" id="KW-1133">Transmembrane helix</keyword>
<dbReference type="RefSeq" id="WP_146413393.1">
    <property type="nucleotide sequence ID" value="NZ_SJPZ01000001.1"/>
</dbReference>
<evidence type="ECO:0000313" key="4">
    <source>
        <dbReference type="Proteomes" id="UP000316476"/>
    </source>
</evidence>
<evidence type="ECO:0000256" key="1">
    <source>
        <dbReference type="SAM" id="MobiDB-lite"/>
    </source>
</evidence>
<sequence length="136" mass="14999">MTTERRPQPNNAPGPATSAAIGQRARPLATEPEPAEVSIGHSGALATGCLFTIASSLVTCLLLFVNGSLVMAILVMMMRFAPAWMQQQALMQFLLFALPVALVFLQWMMIDYVRTRLFDPARRRQNPSTSFDPSMQ</sequence>
<keyword evidence="2" id="KW-0812">Transmembrane</keyword>